<evidence type="ECO:0000256" key="4">
    <source>
        <dbReference type="ARBA" id="ARBA00022989"/>
    </source>
</evidence>
<keyword evidence="13" id="KW-1185">Reference proteome</keyword>
<dbReference type="InterPro" id="IPR013099">
    <property type="entry name" value="K_chnl_dom"/>
</dbReference>
<feature type="region of interest" description="Disordered" evidence="9">
    <location>
        <begin position="1"/>
        <end position="24"/>
    </location>
</feature>
<dbReference type="PANTHER" id="PTHR11003">
    <property type="entry name" value="POTASSIUM CHANNEL, SUBFAMILY K"/>
    <property type="match status" value="1"/>
</dbReference>
<feature type="region of interest" description="Disordered" evidence="9">
    <location>
        <begin position="489"/>
        <end position="546"/>
    </location>
</feature>
<proteinExistence type="inferred from homology"/>
<feature type="region of interest" description="Disordered" evidence="9">
    <location>
        <begin position="596"/>
        <end position="626"/>
    </location>
</feature>
<feature type="transmembrane region" description="Helical" evidence="10">
    <location>
        <begin position="91"/>
        <end position="111"/>
    </location>
</feature>
<feature type="region of interest" description="Disordered" evidence="9">
    <location>
        <begin position="655"/>
        <end position="700"/>
    </location>
</feature>
<feature type="transmembrane region" description="Helical" evidence="10">
    <location>
        <begin position="363"/>
        <end position="384"/>
    </location>
</feature>
<keyword evidence="7 8" id="KW-0407">Ion channel</keyword>
<evidence type="ECO:0000259" key="11">
    <source>
        <dbReference type="Pfam" id="PF07885"/>
    </source>
</evidence>
<protein>
    <submittedName>
        <fullName evidence="12">Potassium channel-like protein</fullName>
    </submittedName>
</protein>
<keyword evidence="2 8" id="KW-0813">Transport</keyword>
<evidence type="ECO:0000313" key="12">
    <source>
        <dbReference type="EMBL" id="KAG9247134.1"/>
    </source>
</evidence>
<organism evidence="12 13">
    <name type="scientific">Calycina marina</name>
    <dbReference type="NCBI Taxonomy" id="1763456"/>
    <lineage>
        <taxon>Eukaryota</taxon>
        <taxon>Fungi</taxon>
        <taxon>Dikarya</taxon>
        <taxon>Ascomycota</taxon>
        <taxon>Pezizomycotina</taxon>
        <taxon>Leotiomycetes</taxon>
        <taxon>Helotiales</taxon>
        <taxon>Pezizellaceae</taxon>
        <taxon>Calycina</taxon>
    </lineage>
</organism>
<dbReference type="InterPro" id="IPR003280">
    <property type="entry name" value="2pore_dom_K_chnl"/>
</dbReference>
<evidence type="ECO:0000256" key="6">
    <source>
        <dbReference type="ARBA" id="ARBA00023136"/>
    </source>
</evidence>
<keyword evidence="5 8" id="KW-0406">Ion transport</keyword>
<feature type="transmembrane region" description="Helical" evidence="10">
    <location>
        <begin position="421"/>
        <end position="441"/>
    </location>
</feature>
<dbReference type="OrthoDB" id="297496at2759"/>
<feature type="compositionally biased region" description="Basic and acidic residues" evidence="9">
    <location>
        <begin position="687"/>
        <end position="700"/>
    </location>
</feature>
<feature type="compositionally biased region" description="Basic and acidic residues" evidence="9">
    <location>
        <begin position="13"/>
        <end position="24"/>
    </location>
</feature>
<accession>A0A9P7Z808</accession>
<dbReference type="GO" id="GO:0030322">
    <property type="term" value="P:stabilization of membrane potential"/>
    <property type="evidence" value="ECO:0007669"/>
    <property type="project" value="TreeGrafter"/>
</dbReference>
<dbReference type="GO" id="GO:0005886">
    <property type="term" value="C:plasma membrane"/>
    <property type="evidence" value="ECO:0007669"/>
    <property type="project" value="TreeGrafter"/>
</dbReference>
<feature type="transmembrane region" description="Helical" evidence="10">
    <location>
        <begin position="390"/>
        <end position="409"/>
    </location>
</feature>
<dbReference type="AlphaFoldDB" id="A0A9P7Z808"/>
<dbReference type="FunFam" id="1.10.287.70:FF:000182">
    <property type="entry name" value="Outward-rectifier potassium channel TOK1"/>
    <property type="match status" value="1"/>
</dbReference>
<evidence type="ECO:0000256" key="1">
    <source>
        <dbReference type="ARBA" id="ARBA00004141"/>
    </source>
</evidence>
<feature type="transmembrane region" description="Helical" evidence="10">
    <location>
        <begin position="132"/>
        <end position="152"/>
    </location>
</feature>
<dbReference type="Gene3D" id="1.10.287.70">
    <property type="match status" value="2"/>
</dbReference>
<reference evidence="12" key="1">
    <citation type="journal article" date="2021" name="IMA Fungus">
        <title>Genomic characterization of three marine fungi, including Emericellopsis atlantica sp. nov. with signatures of a generalist lifestyle and marine biomass degradation.</title>
        <authorList>
            <person name="Hagestad O.C."/>
            <person name="Hou L."/>
            <person name="Andersen J.H."/>
            <person name="Hansen E.H."/>
            <person name="Altermark B."/>
            <person name="Li C."/>
            <person name="Kuhnert E."/>
            <person name="Cox R.J."/>
            <person name="Crous P.W."/>
            <person name="Spatafora J.W."/>
            <person name="Lail K."/>
            <person name="Amirebrahimi M."/>
            <person name="Lipzen A."/>
            <person name="Pangilinan J."/>
            <person name="Andreopoulos W."/>
            <person name="Hayes R.D."/>
            <person name="Ng V."/>
            <person name="Grigoriev I.V."/>
            <person name="Jackson S.A."/>
            <person name="Sutton T.D.S."/>
            <person name="Dobson A.D.W."/>
            <person name="Rama T."/>
        </authorList>
    </citation>
    <scope>NUCLEOTIDE SEQUENCE</scope>
    <source>
        <strain evidence="12">TRa3180A</strain>
    </source>
</reference>
<dbReference type="FunFam" id="1.10.287.70:FF:000170">
    <property type="entry name" value="Outward-rectifier potassium channel TOK1"/>
    <property type="match status" value="1"/>
</dbReference>
<feature type="transmembrane region" description="Helical" evidence="10">
    <location>
        <begin position="210"/>
        <end position="227"/>
    </location>
</feature>
<feature type="transmembrane region" description="Helical" evidence="10">
    <location>
        <begin position="41"/>
        <end position="71"/>
    </location>
</feature>
<keyword evidence="6 10" id="KW-0472">Membrane</keyword>
<gene>
    <name evidence="12" type="ORF">BJ878DRAFT_219867</name>
</gene>
<feature type="compositionally biased region" description="Basic and acidic residues" evidence="9">
    <location>
        <begin position="656"/>
        <end position="666"/>
    </location>
</feature>
<dbReference type="GO" id="GO:0015271">
    <property type="term" value="F:outward rectifier potassium channel activity"/>
    <property type="evidence" value="ECO:0007669"/>
    <property type="project" value="TreeGrafter"/>
</dbReference>
<keyword evidence="4 10" id="KW-1133">Transmembrane helix</keyword>
<feature type="compositionally biased region" description="Basic and acidic residues" evidence="9">
    <location>
        <begin position="613"/>
        <end position="624"/>
    </location>
</feature>
<evidence type="ECO:0000256" key="3">
    <source>
        <dbReference type="ARBA" id="ARBA00022692"/>
    </source>
</evidence>
<dbReference type="GO" id="GO:0022841">
    <property type="term" value="F:potassium ion leak channel activity"/>
    <property type="evidence" value="ECO:0007669"/>
    <property type="project" value="TreeGrafter"/>
</dbReference>
<feature type="transmembrane region" description="Helical" evidence="10">
    <location>
        <begin position="164"/>
        <end position="189"/>
    </location>
</feature>
<comment type="subcellular location">
    <subcellularLocation>
        <location evidence="1">Membrane</location>
        <topology evidence="1">Multi-pass membrane protein</topology>
    </subcellularLocation>
</comment>
<keyword evidence="3 8" id="KW-0812">Transmembrane</keyword>
<evidence type="ECO:0000256" key="2">
    <source>
        <dbReference type="ARBA" id="ARBA00022448"/>
    </source>
</evidence>
<dbReference type="EMBL" id="MU253781">
    <property type="protein sequence ID" value="KAG9247134.1"/>
    <property type="molecule type" value="Genomic_DNA"/>
</dbReference>
<dbReference type="Pfam" id="PF07885">
    <property type="entry name" value="Ion_trans_2"/>
    <property type="match status" value="2"/>
</dbReference>
<dbReference type="Proteomes" id="UP000887226">
    <property type="component" value="Unassembled WGS sequence"/>
</dbReference>
<evidence type="ECO:0000256" key="10">
    <source>
        <dbReference type="SAM" id="Phobius"/>
    </source>
</evidence>
<sequence length="700" mass="78479">MNDPGLDEPIQNDAKDIENQKVDEEDATVEHKQAFLEPSRWWFASTAFPLIAGTGGPMASAFSICALVVHWRVYIPPRATEADNIDVDDPQWLIAVNAAQLTIALISNLTLLMNMAKRIRFSIAQPITIIGWYMSSFVLIALTACAAGPLQLEPRESYAFSQAYYYAIFAAVLYFLVATLMVCNVYGAYAGHYEKEFQLTISQRTLMLQTILYFVYLLCGAAVYSHVEGWNYLDTVYWADYTLLTVGIGDYSPATHLGRGLLFPFAIGGIIILGLVIGSIRSLVLERGKEKMSARMVEKERRRILGSLESKDRSDLLEPIKYMTPGSPSDDGIKNERQRREKEFHIMRQIQQRAAMKRRWTSLIISGAVWFGLWFAGAAIFTVAEQAQSWSYFGSLYFSYTSLLTIGYGDFAPQSNSGKPFFVFWSLLAVPSLTILISNMGDTIVKGVKDLTLWVGSLTVLPGEGGLRTSLKQSFNKFSGGRLLNSEPGFLGETEHGNGNVGATEGKDNPESARQKARADRAKTEKREAEERGKTTSDRLPESKPHYHHLLIKEIGEVMKHLNSSPPRKYTFDEWAWYLKLIGEDENSALTHRKALRKPKQHGEGIGGAMGRMGERDSGKKEEWSWMGNRSPLMGEREEAEWILERLIGMLENELEDVRRGTEVSRRSGSRPPGEKGDGRSANSSTPREDVRSRDCPDKI</sequence>
<dbReference type="PRINTS" id="PR01333">
    <property type="entry name" value="2POREKCHANEL"/>
</dbReference>
<evidence type="ECO:0000256" key="8">
    <source>
        <dbReference type="RuleBase" id="RU003857"/>
    </source>
</evidence>
<dbReference type="PANTHER" id="PTHR11003:SF301">
    <property type="entry name" value="POTASSIUM CHANNEL PROTEIN"/>
    <property type="match status" value="1"/>
</dbReference>
<feature type="transmembrane region" description="Helical" evidence="10">
    <location>
        <begin position="261"/>
        <end position="284"/>
    </location>
</feature>
<dbReference type="SUPFAM" id="SSF81324">
    <property type="entry name" value="Voltage-gated potassium channels"/>
    <property type="match status" value="2"/>
</dbReference>
<feature type="compositionally biased region" description="Basic and acidic residues" evidence="9">
    <location>
        <begin position="505"/>
        <end position="546"/>
    </location>
</feature>
<evidence type="ECO:0000256" key="9">
    <source>
        <dbReference type="SAM" id="MobiDB-lite"/>
    </source>
</evidence>
<comment type="similarity">
    <text evidence="8">Belongs to the two pore domain potassium channel (TC 1.A.1.8) family.</text>
</comment>
<evidence type="ECO:0000313" key="13">
    <source>
        <dbReference type="Proteomes" id="UP000887226"/>
    </source>
</evidence>
<evidence type="ECO:0000256" key="7">
    <source>
        <dbReference type="ARBA" id="ARBA00023303"/>
    </source>
</evidence>
<name>A0A9P7Z808_9HELO</name>
<evidence type="ECO:0000256" key="5">
    <source>
        <dbReference type="ARBA" id="ARBA00023065"/>
    </source>
</evidence>
<feature type="domain" description="Potassium channel" evidence="11">
    <location>
        <begin position="214"/>
        <end position="284"/>
    </location>
</feature>
<comment type="caution">
    <text evidence="12">The sequence shown here is derived from an EMBL/GenBank/DDBJ whole genome shotgun (WGS) entry which is preliminary data.</text>
</comment>
<feature type="domain" description="Potassium channel" evidence="11">
    <location>
        <begin position="372"/>
        <end position="445"/>
    </location>
</feature>